<dbReference type="EMBL" id="FMIL01000396">
    <property type="protein sequence ID" value="SCL92541.1"/>
    <property type="molecule type" value="Genomic_DNA"/>
</dbReference>
<feature type="non-terminal residue" evidence="3">
    <location>
        <position position="1"/>
    </location>
</feature>
<keyword evidence="2" id="KW-1133">Transmembrane helix</keyword>
<proteinExistence type="predicted"/>
<sequence length="978" mass="105070">VLGGSSDLKGRLKGAEGDSYDQSTGLSGKTLGLSAQEGELIGKKGEHQVALRGYSDLSRLKGEEGDANGKYYGMKGQEGGYLGILEDITSLRDGFPGLNRGSNGKHNTLSRKSSESEILGGILPRIKMLYDSIKGISGQTYELPGQEGDVGGHHDVLIGRTKGLKGKEGDINGQRNILSSKSSEFKIIGGINPQIQMLQDSMKGTHRRTKRFADQEDGSQVVLGGSSGLRSSLKGEEGDITGKYDGFKGQEGEYIGILEDITSLRDGFPGLKEGPNGQHNVLSSKSSEFEITGGISPKINMSYDTVKGISGQAQILKYEEDDFNSQYDVLSGQTKGLKGKEGDVDGHHDVLIGRTNGLKGKEGYLNGKHNVSSRKNSESEIIGGIIPQIKILYDSIKGISGQTHELPGQEGELSGQKGEPQVALGGYSDSKGKLSGLEGNSYDQSDGLSGKTLGLPGQDGVSLGISGGHPNLRDNLSGLEGDLSGQHNVLSINNSGLEITGGITPKMNLSYDSVKGISGQSQILKGEEGDFNGKHDILIGRKTGLKGKEGDLDGQRNILSSKSSEFEIIGGMNPQIKILQDDMKGTKRRTRRFADQEDGSQVVCMCFPGLRNRLKGEEGDINGKYYGLKGQEGGYLGILEDITSLRGRFPVIKGGLNGKDNVLNGQSSGFEIIHGISPQIKMSYDTVKGISGETPILKGQEGDADGHHDVLSVRGSEFIGGITPQMKGLSGHREEYRDKEGEPQVLFGGHSGLKDGLTGQESGYLGISWAQPNLRDTLSGLEGDSNEQYNTISSKNSRPEIIGGISPKINMSYDTVKGISGETPILKGQEGDFYGHHDVLIDRTKGLKGKEGGSLNMKDVFSHFTIESENISTTTEENVNPPRTIPTLHFENPLEHSNIDSKSILTSASNSFSNFGNKITYIVVAFISFFIILGVSYKYFAPGWKKKLKREQNVKKIINLCDKNKPPNEVPDMIIEDN</sequence>
<name>A0A1C6WSX2_PLACU</name>
<feature type="region of interest" description="Disordered" evidence="1">
    <location>
        <begin position="1"/>
        <end position="27"/>
    </location>
</feature>
<evidence type="ECO:0000256" key="2">
    <source>
        <dbReference type="SAM" id="Phobius"/>
    </source>
</evidence>
<gene>
    <name evidence="3" type="ORF">PCHAJ_000534900</name>
</gene>
<dbReference type="AlphaFoldDB" id="A0A1C6WSX2"/>
<accession>A0A1C6WSX2</accession>
<keyword evidence="2" id="KW-0812">Transmembrane</keyword>
<organism evidence="3">
    <name type="scientific">Plasmodium chabaudi chabaudi</name>
    <dbReference type="NCBI Taxonomy" id="31271"/>
    <lineage>
        <taxon>Eukaryota</taxon>
        <taxon>Sar</taxon>
        <taxon>Alveolata</taxon>
        <taxon>Apicomplexa</taxon>
        <taxon>Aconoidasida</taxon>
        <taxon>Haemosporida</taxon>
        <taxon>Plasmodiidae</taxon>
        <taxon>Plasmodium</taxon>
        <taxon>Plasmodium (Vinckeia)</taxon>
    </lineage>
</organism>
<feature type="region of interest" description="Disordered" evidence="1">
    <location>
        <begin position="426"/>
        <end position="453"/>
    </location>
</feature>
<keyword evidence="2" id="KW-0472">Membrane</keyword>
<evidence type="ECO:0000256" key="1">
    <source>
        <dbReference type="SAM" id="MobiDB-lite"/>
    </source>
</evidence>
<dbReference type="Proteomes" id="UP000507163">
    <property type="component" value="Unassembled WGS sequence"/>
</dbReference>
<evidence type="ECO:0000313" key="3">
    <source>
        <dbReference type="EMBL" id="SCL92541.1"/>
    </source>
</evidence>
<reference evidence="3" key="1">
    <citation type="submission" date="2016-08" db="EMBL/GenBank/DDBJ databases">
        <authorList>
            <consortium name="Pathogen Informatics"/>
        </authorList>
    </citation>
    <scope>NUCLEOTIDE SEQUENCE</scope>
    <source>
        <strain evidence="3">AJ</strain>
    </source>
</reference>
<feature type="transmembrane region" description="Helical" evidence="2">
    <location>
        <begin position="919"/>
        <end position="940"/>
    </location>
</feature>
<protein>
    <submittedName>
        <fullName evidence="3">CIR protein</fullName>
    </submittedName>
</protein>